<dbReference type="SUPFAM" id="SSF51905">
    <property type="entry name" value="FAD/NAD(P)-binding domain"/>
    <property type="match status" value="1"/>
</dbReference>
<reference evidence="2" key="1">
    <citation type="submission" date="2021-01" db="EMBL/GenBank/DDBJ databases">
        <title>Adiantum capillus-veneris genome.</title>
        <authorList>
            <person name="Fang Y."/>
            <person name="Liao Q."/>
        </authorList>
    </citation>
    <scope>NUCLEOTIDE SEQUENCE</scope>
    <source>
        <strain evidence="2">H3</strain>
        <tissue evidence="2">Leaf</tissue>
    </source>
</reference>
<dbReference type="InterPro" id="IPR036188">
    <property type="entry name" value="FAD/NAD-bd_sf"/>
</dbReference>
<evidence type="ECO:0000313" key="2">
    <source>
        <dbReference type="EMBL" id="KAI5083974.1"/>
    </source>
</evidence>
<organism evidence="2 3">
    <name type="scientific">Adiantum capillus-veneris</name>
    <name type="common">Maidenhair fern</name>
    <dbReference type="NCBI Taxonomy" id="13818"/>
    <lineage>
        <taxon>Eukaryota</taxon>
        <taxon>Viridiplantae</taxon>
        <taxon>Streptophyta</taxon>
        <taxon>Embryophyta</taxon>
        <taxon>Tracheophyta</taxon>
        <taxon>Polypodiopsida</taxon>
        <taxon>Polypodiidae</taxon>
        <taxon>Polypodiales</taxon>
        <taxon>Pteridineae</taxon>
        <taxon>Pteridaceae</taxon>
        <taxon>Vittarioideae</taxon>
        <taxon>Adiantum</taxon>
    </lineage>
</organism>
<proteinExistence type="predicted"/>
<dbReference type="EMBL" id="JABFUD020000001">
    <property type="protein sequence ID" value="KAI5083974.1"/>
    <property type="molecule type" value="Genomic_DNA"/>
</dbReference>
<keyword evidence="1" id="KW-1133">Transmembrane helix</keyword>
<dbReference type="Proteomes" id="UP000886520">
    <property type="component" value="Chromosome 1"/>
</dbReference>
<sequence length="579" mass="63900">MAGTGSASLPFSASFCATLVFSRISREWSCKACTASPSRTQKIMENISFGSDVGGAGGASSYAALKRMDQQWQKMRRGKSVTGPVPEVVRRDAGSCTKTISEAEVYDAVVCGGTLGIFVAAVLSIKGFKCAVIEKGKLQGRSQEWNISRKELDELVKYGLLSSEGLQSVIAAEFNPNRCGFESSKEVWVEDILNLGVSPLKLLELVKDKFLETGGTLLEGTAVSKLNIFDDAAVLMLDNNQTLYSRLVIDAMGNFSPIVRQIRWGQRPDGICLVVGTCARGFENNTTSDVIYSSHPAIPVGKSNLQIFWEAFPAGSGPKDRTTYLFSYMDVSPERPSLEQLLELYWDLMPEYQNVQLINLEIMRVLFGIFPTYRSSPLQASFDRVLQVGDASGIQSPVSFGGFGSITRHLGRLAHGISESLEEDLLDKGSLALLNPYMPNLSASWLFQKAMSAQTKTVVNNNFINTLLATNFHCMQKLGDPVLRPFLQDVIQFGPLAKTLGSIILSRPDILPSIFKQVGLQAILEWIAHFTWLGIYSILSTTVTPLLLPQISKMPKKEQFVWRRRFDAWKYGSGLDYKL</sequence>
<dbReference type="PANTHER" id="PTHR32098">
    <property type="entry name" value="LYCOPENE BETA/EPSILON CYCLASE PROTEIN"/>
    <property type="match status" value="1"/>
</dbReference>
<name>A0A9D4VDD4_ADICA</name>
<comment type="caution">
    <text evidence="2">The sequence shown here is derived from an EMBL/GenBank/DDBJ whole genome shotgun (WGS) entry which is preliminary data.</text>
</comment>
<gene>
    <name evidence="2" type="ORF">GOP47_0000143</name>
</gene>
<accession>A0A9D4VDD4</accession>
<dbReference type="Gene3D" id="3.50.50.60">
    <property type="entry name" value="FAD/NAD(P)-binding domain"/>
    <property type="match status" value="1"/>
</dbReference>
<keyword evidence="1" id="KW-0472">Membrane</keyword>
<feature type="transmembrane region" description="Helical" evidence="1">
    <location>
        <begin position="526"/>
        <end position="548"/>
    </location>
</feature>
<dbReference type="AlphaFoldDB" id="A0A9D4VDD4"/>
<protein>
    <submittedName>
        <fullName evidence="2">Uncharacterized protein</fullName>
    </submittedName>
</protein>
<keyword evidence="3" id="KW-1185">Reference proteome</keyword>
<dbReference type="PANTHER" id="PTHR32098:SF5">
    <property type="entry name" value="LYCOPENE BETA_EPSILON CYCLASE PROTEIN"/>
    <property type="match status" value="1"/>
</dbReference>
<dbReference type="OrthoDB" id="4211at2759"/>
<evidence type="ECO:0000256" key="1">
    <source>
        <dbReference type="SAM" id="Phobius"/>
    </source>
</evidence>
<keyword evidence="1" id="KW-0812">Transmembrane</keyword>
<evidence type="ECO:0000313" key="3">
    <source>
        <dbReference type="Proteomes" id="UP000886520"/>
    </source>
</evidence>